<dbReference type="Proteomes" id="UP001240678">
    <property type="component" value="Unassembled WGS sequence"/>
</dbReference>
<accession>A0AAI9YGV9</accession>
<proteinExistence type="predicted"/>
<comment type="caution">
    <text evidence="1">The sequence shown here is derived from an EMBL/GenBank/DDBJ whole genome shotgun (WGS) entry which is preliminary data.</text>
</comment>
<feature type="non-terminal residue" evidence="1">
    <location>
        <position position="1"/>
    </location>
</feature>
<dbReference type="GeneID" id="85347307"/>
<name>A0AAI9YGV9_9PEZI</name>
<reference evidence="1 2" key="1">
    <citation type="submission" date="2016-10" db="EMBL/GenBank/DDBJ databases">
        <title>The genome sequence of Colletotrichum fioriniae PJ7.</title>
        <authorList>
            <person name="Baroncelli R."/>
        </authorList>
    </citation>
    <scope>NUCLEOTIDE SEQUENCE [LARGE SCALE GENOMIC DNA]</scope>
    <source>
        <strain evidence="1 2">IMI 309622</strain>
    </source>
</reference>
<keyword evidence="2" id="KW-1185">Reference proteome</keyword>
<dbReference type="EMBL" id="MOOE01000025">
    <property type="protein sequence ID" value="KAK1509106.1"/>
    <property type="molecule type" value="Genomic_DNA"/>
</dbReference>
<organism evidence="1 2">
    <name type="scientific">Colletotrichum costaricense</name>
    <dbReference type="NCBI Taxonomy" id="1209916"/>
    <lineage>
        <taxon>Eukaryota</taxon>
        <taxon>Fungi</taxon>
        <taxon>Dikarya</taxon>
        <taxon>Ascomycota</taxon>
        <taxon>Pezizomycotina</taxon>
        <taxon>Sordariomycetes</taxon>
        <taxon>Hypocreomycetidae</taxon>
        <taxon>Glomerellales</taxon>
        <taxon>Glomerellaceae</taxon>
        <taxon>Colletotrichum</taxon>
        <taxon>Colletotrichum acutatum species complex</taxon>
    </lineage>
</organism>
<dbReference type="AlphaFoldDB" id="A0AAI9YGV9"/>
<evidence type="ECO:0000313" key="2">
    <source>
        <dbReference type="Proteomes" id="UP001240678"/>
    </source>
</evidence>
<dbReference type="RefSeq" id="XP_060305515.1">
    <property type="nucleotide sequence ID" value="XM_060463760.1"/>
</dbReference>
<sequence>TYGLSSSTVARGTDVFPSLSLCFGSTKSTDFARNANYSGPLQCLTTTSGTFFSSSSPTSPTYRSGFPLSLFTSSFCLCILKKKERRDIRHATRAHIAFFLSLVWASKTSLLGGRL</sequence>
<gene>
    <name evidence="1" type="ORF">CCOS01_15622</name>
</gene>
<evidence type="ECO:0000313" key="1">
    <source>
        <dbReference type="EMBL" id="KAK1509106.1"/>
    </source>
</evidence>
<protein>
    <submittedName>
        <fullName evidence="1">Uncharacterized protein</fullName>
    </submittedName>
</protein>